<keyword evidence="2 7" id="KW-0812">Transmembrane</keyword>
<dbReference type="Proteomes" id="UP000327013">
    <property type="component" value="Chromosome 1"/>
</dbReference>
<feature type="region of interest" description="Disordered" evidence="6">
    <location>
        <begin position="14"/>
        <end position="41"/>
    </location>
</feature>
<feature type="transmembrane region" description="Helical" evidence="7">
    <location>
        <begin position="175"/>
        <end position="197"/>
    </location>
</feature>
<dbReference type="GO" id="GO:0009744">
    <property type="term" value="P:response to sucrose"/>
    <property type="evidence" value="ECO:0007669"/>
    <property type="project" value="UniProtKB-ARBA"/>
</dbReference>
<feature type="transmembrane region" description="Helical" evidence="7">
    <location>
        <begin position="268"/>
        <end position="289"/>
    </location>
</feature>
<accession>A0A5N6QEF0</accession>
<comment type="subcellular location">
    <subcellularLocation>
        <location evidence="1">Membrane</location>
        <topology evidence="1">Multi-pass membrane protein</topology>
    </subcellularLocation>
</comment>
<dbReference type="GO" id="GO:0046872">
    <property type="term" value="F:metal ion binding"/>
    <property type="evidence" value="ECO:0007669"/>
    <property type="project" value="UniProtKB-KW"/>
</dbReference>
<keyword evidence="5" id="KW-0479">Metal-binding</keyword>
<name>A0A5N6QEF0_9ROSI</name>
<evidence type="ECO:0000259" key="8">
    <source>
        <dbReference type="Pfam" id="PF03016"/>
    </source>
</evidence>
<evidence type="ECO:0000256" key="1">
    <source>
        <dbReference type="ARBA" id="ARBA00004141"/>
    </source>
</evidence>
<evidence type="ECO:0000256" key="3">
    <source>
        <dbReference type="ARBA" id="ARBA00022989"/>
    </source>
</evidence>
<feature type="domain" description="Exostosin GT47" evidence="8">
    <location>
        <begin position="491"/>
        <end position="782"/>
    </location>
</feature>
<evidence type="ECO:0000256" key="5">
    <source>
        <dbReference type="PIRSR" id="PIRSR604254-1"/>
    </source>
</evidence>
<sequence>MSFSEGGAVFKRKPKEAMDQTPHLHETRKNKKRDHGRGDRVKAKRRALVSFWELPEYMKDNEFILNYYRANWPLKEALFSIFRWHNETLNVWTHLIGFILFLGLTAANLMEVPQVADLLGFFTRSMPFSAETNVSHNFKDFAVDTTRLVDLKHATATPPEMDITLLEMAASRWPFFVFLSGSMFCLLSSSICHLFSCHSHHLNLFLLRIDYVGITVMIITSFFPPIYYIFHCDHRWQLIYLGGITVMGIFTIVTMLSPAMSSGKYRAFRALIFSSLGLFGIIPAIHAVVVNWGNPQRNATLAYELAMAASYLTGAFIYVSRIPERWKPGWFDLAGHSHQIFHVLVVMGALAHYAATLVILDSQHTMRLVSASHRIRKLSLHEASILATNKVACASPIKTLLMSKCLVATLMVFPSTRVAEYYNDHSKIKPHCNRKVGLDKKSSLERNEEELAQARAAISEAVRSRKYFTSEKKETFIPRGSAYRNPYAFHQSHIEMVKRFRVWSYSEGEQPLVHNGPVNYVYAIEGQFISEIESEKIFCRANHPEEAHVFFLPLSVANIVEYVYKPITSKTDFHRDRLQRIVMDYIRVVADKHPYWNRSNGADHFMLSCHDWAPDVSVANPELFKNFIKVLCNANTSEGFQPIRDVSLPEIHLMFGMLSTTVQGHAPSDRPILAFFAGREHGDIRKILFEHWKDKDSDVQVHEYLPKGPNYIKIMGQAKYCLCPSGFEVASPRVVEAIYMGCVPVIISDGYHLPFSDVLNWNQFSVQIAVERIPEIKTILQGIPNDKYLKMQKKVLKVQRHFVLNRPAKPFDVIHMVLHSLWLRRLNFALPTS</sequence>
<feature type="binding site" evidence="5">
    <location>
        <position position="338"/>
    </location>
    <ligand>
        <name>Zn(2+)</name>
        <dbReference type="ChEBI" id="CHEBI:29105"/>
    </ligand>
</feature>
<evidence type="ECO:0000256" key="7">
    <source>
        <dbReference type="SAM" id="Phobius"/>
    </source>
</evidence>
<dbReference type="OrthoDB" id="529367at2759"/>
<evidence type="ECO:0000313" key="10">
    <source>
        <dbReference type="Proteomes" id="UP000327013"/>
    </source>
</evidence>
<dbReference type="PANTHER" id="PTHR20855">
    <property type="entry name" value="ADIPOR/PROGESTIN RECEPTOR-RELATED"/>
    <property type="match status" value="1"/>
</dbReference>
<feature type="transmembrane region" description="Helical" evidence="7">
    <location>
        <begin position="209"/>
        <end position="230"/>
    </location>
</feature>
<evidence type="ECO:0000256" key="4">
    <source>
        <dbReference type="ARBA" id="ARBA00023136"/>
    </source>
</evidence>
<dbReference type="Pfam" id="PF03016">
    <property type="entry name" value="Exostosin_GT47"/>
    <property type="match status" value="1"/>
</dbReference>
<evidence type="ECO:0000256" key="6">
    <source>
        <dbReference type="SAM" id="MobiDB-lite"/>
    </source>
</evidence>
<dbReference type="PANTHER" id="PTHR20855:SF115">
    <property type="entry name" value="HEPTAHELICAL TRANSMEMBRANE PROTEIN 1"/>
    <property type="match status" value="1"/>
</dbReference>
<organism evidence="9 10">
    <name type="scientific">Carpinus fangiana</name>
    <dbReference type="NCBI Taxonomy" id="176857"/>
    <lineage>
        <taxon>Eukaryota</taxon>
        <taxon>Viridiplantae</taxon>
        <taxon>Streptophyta</taxon>
        <taxon>Embryophyta</taxon>
        <taxon>Tracheophyta</taxon>
        <taxon>Spermatophyta</taxon>
        <taxon>Magnoliopsida</taxon>
        <taxon>eudicotyledons</taxon>
        <taxon>Gunneridae</taxon>
        <taxon>Pentapetalae</taxon>
        <taxon>rosids</taxon>
        <taxon>fabids</taxon>
        <taxon>Fagales</taxon>
        <taxon>Betulaceae</taxon>
        <taxon>Carpinus</taxon>
    </lineage>
</organism>
<dbReference type="InterPro" id="IPR004254">
    <property type="entry name" value="AdipoR/HlyIII-related"/>
</dbReference>
<dbReference type="InterPro" id="IPR040911">
    <property type="entry name" value="Exostosin_GT47"/>
</dbReference>
<dbReference type="EMBL" id="CM017321">
    <property type="protein sequence ID" value="KAE7997688.1"/>
    <property type="molecule type" value="Genomic_DNA"/>
</dbReference>
<gene>
    <name evidence="9" type="ORF">FH972_002298</name>
</gene>
<dbReference type="GO" id="GO:0009725">
    <property type="term" value="P:response to hormone"/>
    <property type="evidence" value="ECO:0007669"/>
    <property type="project" value="UniProtKB-ARBA"/>
</dbReference>
<keyword evidence="3 7" id="KW-1133">Transmembrane helix</keyword>
<feature type="transmembrane region" description="Helical" evidence="7">
    <location>
        <begin position="301"/>
        <end position="319"/>
    </location>
</feature>
<dbReference type="GO" id="GO:0016020">
    <property type="term" value="C:membrane"/>
    <property type="evidence" value="ECO:0007669"/>
    <property type="project" value="UniProtKB-SubCell"/>
</dbReference>
<feature type="transmembrane region" description="Helical" evidence="7">
    <location>
        <begin position="236"/>
        <end position="256"/>
    </location>
</feature>
<feature type="binding site" evidence="5">
    <location>
        <position position="193"/>
    </location>
    <ligand>
        <name>Zn(2+)</name>
        <dbReference type="ChEBI" id="CHEBI:29105"/>
    </ligand>
</feature>
<keyword evidence="4 7" id="KW-0472">Membrane</keyword>
<dbReference type="AlphaFoldDB" id="A0A5N6QEF0"/>
<keyword evidence="10" id="KW-1185">Reference proteome</keyword>
<dbReference type="Pfam" id="PF03006">
    <property type="entry name" value="HlyIII"/>
    <property type="match status" value="1"/>
</dbReference>
<dbReference type="GO" id="GO:0038023">
    <property type="term" value="F:signaling receptor activity"/>
    <property type="evidence" value="ECO:0007669"/>
    <property type="project" value="TreeGrafter"/>
</dbReference>
<feature type="transmembrane region" description="Helical" evidence="7">
    <location>
        <begin position="89"/>
        <end position="110"/>
    </location>
</feature>
<evidence type="ECO:0000313" key="9">
    <source>
        <dbReference type="EMBL" id="KAE7997688.1"/>
    </source>
</evidence>
<proteinExistence type="predicted"/>
<feature type="binding site" evidence="5">
    <location>
        <position position="342"/>
    </location>
    <ligand>
        <name>Zn(2+)</name>
        <dbReference type="ChEBI" id="CHEBI:29105"/>
    </ligand>
</feature>
<evidence type="ECO:0000256" key="2">
    <source>
        <dbReference type="ARBA" id="ARBA00022692"/>
    </source>
</evidence>
<feature type="compositionally biased region" description="Basic and acidic residues" evidence="6">
    <location>
        <begin position="15"/>
        <end position="27"/>
    </location>
</feature>
<reference evidence="9 10" key="1">
    <citation type="submission" date="2019-06" db="EMBL/GenBank/DDBJ databases">
        <title>A chromosomal-level reference genome of Carpinus fangiana (Coryloideae, Betulaceae).</title>
        <authorList>
            <person name="Yang X."/>
            <person name="Wang Z."/>
            <person name="Zhang L."/>
            <person name="Hao G."/>
            <person name="Liu J."/>
            <person name="Yang Y."/>
        </authorList>
    </citation>
    <scope>NUCLEOTIDE SEQUENCE [LARGE SCALE GENOMIC DNA]</scope>
    <source>
        <strain evidence="9">Cfa_2016G</strain>
        <tissue evidence="9">Leaf</tissue>
    </source>
</reference>
<keyword evidence="5" id="KW-0862">Zinc</keyword>
<feature type="transmembrane region" description="Helical" evidence="7">
    <location>
        <begin position="340"/>
        <end position="360"/>
    </location>
</feature>
<protein>
    <recommendedName>
        <fullName evidence="8">Exostosin GT47 domain-containing protein</fullName>
    </recommendedName>
</protein>